<sequence>MPQDVDFGLPWPLRVNPHLDEARARNLEWMRGFGLLDEGHQAAEGYLGWQLAEVSAYFYPEATAEGLCLAADLMGWYFTPFDDRFDGPLGRDPAAVGRTVAAYTRLLHRPVVDPGAPAAERAFVDVWRRWPHGMSPAWQARTVGNWTDYLAVHHTEALVRCGLLPVGGETEHLWRRRRSTSSFVVNDLGERTAGFEVPPLLWYGQTLSRMREVAAEVVAIANDTASLEKEERDGDSHNLILLLESRGRSRQEALAGAVERVAARVEEFEELERDLARAAPHLSPADRESAARYVTLLQDCMTGNCAWQRTSTRYAAPTGPAA</sequence>
<protein>
    <recommendedName>
        <fullName evidence="2">Terpene synthase</fullName>
        <ecNumber evidence="2">4.2.3.-</ecNumber>
    </recommendedName>
</protein>
<gene>
    <name evidence="3" type="ORF">ACFP3U_15270</name>
</gene>
<evidence type="ECO:0000256" key="1">
    <source>
        <dbReference type="ARBA" id="ARBA00023239"/>
    </source>
</evidence>
<dbReference type="InterPro" id="IPR008949">
    <property type="entry name" value="Isoprenoid_synthase_dom_sf"/>
</dbReference>
<dbReference type="Gene3D" id="1.10.600.10">
    <property type="entry name" value="Farnesyl Diphosphate Synthase"/>
    <property type="match status" value="1"/>
</dbReference>
<comment type="caution">
    <text evidence="3">The sequence shown here is derived from an EMBL/GenBank/DDBJ whole genome shotgun (WGS) entry which is preliminary data.</text>
</comment>
<proteinExistence type="inferred from homology"/>
<comment type="cofactor">
    <cofactor evidence="2">
        <name>Mg(2+)</name>
        <dbReference type="ChEBI" id="CHEBI:18420"/>
    </cofactor>
</comment>
<dbReference type="EMBL" id="JBHSOF010000016">
    <property type="protein sequence ID" value="MFC5664340.1"/>
    <property type="molecule type" value="Genomic_DNA"/>
</dbReference>
<dbReference type="InterPro" id="IPR034686">
    <property type="entry name" value="Terpene_cyclase-like_2"/>
</dbReference>
<dbReference type="EC" id="4.2.3.-" evidence="2"/>
<organism evidence="3 4">
    <name type="scientific">Kitasatospora misakiensis</name>
    <dbReference type="NCBI Taxonomy" id="67330"/>
    <lineage>
        <taxon>Bacteria</taxon>
        <taxon>Bacillati</taxon>
        <taxon>Actinomycetota</taxon>
        <taxon>Actinomycetes</taxon>
        <taxon>Kitasatosporales</taxon>
        <taxon>Streptomycetaceae</taxon>
        <taxon>Kitasatospora</taxon>
    </lineage>
</organism>
<dbReference type="Pfam" id="PF19086">
    <property type="entry name" value="Terpene_syn_C_2"/>
    <property type="match status" value="1"/>
</dbReference>
<keyword evidence="1 2" id="KW-0456">Lyase</keyword>
<evidence type="ECO:0000256" key="2">
    <source>
        <dbReference type="RuleBase" id="RU366034"/>
    </source>
</evidence>
<keyword evidence="4" id="KW-1185">Reference proteome</keyword>
<accession>A0ABW0X3J6</accession>
<keyword evidence="2" id="KW-0479">Metal-binding</keyword>
<dbReference type="PANTHER" id="PTHR35201:SF4">
    <property type="entry name" value="BETA-PINACENE SYNTHASE-RELATED"/>
    <property type="match status" value="1"/>
</dbReference>
<name>A0ABW0X3J6_9ACTN</name>
<keyword evidence="2" id="KW-0460">Magnesium</keyword>
<dbReference type="SUPFAM" id="SSF48576">
    <property type="entry name" value="Terpenoid synthases"/>
    <property type="match status" value="1"/>
</dbReference>
<evidence type="ECO:0000313" key="4">
    <source>
        <dbReference type="Proteomes" id="UP001595975"/>
    </source>
</evidence>
<reference evidence="4" key="1">
    <citation type="journal article" date="2019" name="Int. J. Syst. Evol. Microbiol.">
        <title>The Global Catalogue of Microorganisms (GCM) 10K type strain sequencing project: providing services to taxonomists for standard genome sequencing and annotation.</title>
        <authorList>
            <consortium name="The Broad Institute Genomics Platform"/>
            <consortium name="The Broad Institute Genome Sequencing Center for Infectious Disease"/>
            <person name="Wu L."/>
            <person name="Ma J."/>
        </authorList>
    </citation>
    <scope>NUCLEOTIDE SEQUENCE [LARGE SCALE GENOMIC DNA]</scope>
    <source>
        <strain evidence="4">CGMCC 4.1437</strain>
    </source>
</reference>
<evidence type="ECO:0000313" key="3">
    <source>
        <dbReference type="EMBL" id="MFC5664340.1"/>
    </source>
</evidence>
<comment type="similarity">
    <text evidence="2">Belongs to the terpene synthase family.</text>
</comment>
<dbReference type="RefSeq" id="WP_380226035.1">
    <property type="nucleotide sequence ID" value="NZ_JBHSOF010000016.1"/>
</dbReference>
<dbReference type="SFLD" id="SFLDS00005">
    <property type="entry name" value="Isoprenoid_Synthase_Type_I"/>
    <property type="match status" value="1"/>
</dbReference>
<dbReference type="Proteomes" id="UP001595975">
    <property type="component" value="Unassembled WGS sequence"/>
</dbReference>
<dbReference type="PANTHER" id="PTHR35201">
    <property type="entry name" value="TERPENE SYNTHASE"/>
    <property type="match status" value="1"/>
</dbReference>
<dbReference type="SFLD" id="SFLDG01020">
    <property type="entry name" value="Terpene_Cyclase_Like_2"/>
    <property type="match status" value="1"/>
</dbReference>